<keyword evidence="3" id="KW-1003">Cell membrane</keyword>
<feature type="transmembrane region" description="Helical" evidence="8">
    <location>
        <begin position="7"/>
        <end position="29"/>
    </location>
</feature>
<evidence type="ECO:0008006" key="10">
    <source>
        <dbReference type="Google" id="ProtNLM"/>
    </source>
</evidence>
<name>X1N6H7_9ZZZZ</name>
<dbReference type="Gene3D" id="1.20.1740.10">
    <property type="entry name" value="Amino acid/polyamine transporter I"/>
    <property type="match status" value="1"/>
</dbReference>
<keyword evidence="5 8" id="KW-0812">Transmembrane</keyword>
<evidence type="ECO:0000256" key="6">
    <source>
        <dbReference type="ARBA" id="ARBA00022989"/>
    </source>
</evidence>
<organism evidence="9">
    <name type="scientific">marine sediment metagenome</name>
    <dbReference type="NCBI Taxonomy" id="412755"/>
    <lineage>
        <taxon>unclassified sequences</taxon>
        <taxon>metagenomes</taxon>
        <taxon>ecological metagenomes</taxon>
    </lineage>
</organism>
<keyword evidence="6 8" id="KW-1133">Transmembrane helix</keyword>
<evidence type="ECO:0000256" key="8">
    <source>
        <dbReference type="SAM" id="Phobius"/>
    </source>
</evidence>
<evidence type="ECO:0000256" key="2">
    <source>
        <dbReference type="ARBA" id="ARBA00022448"/>
    </source>
</evidence>
<feature type="transmembrane region" description="Helical" evidence="8">
    <location>
        <begin position="107"/>
        <end position="130"/>
    </location>
</feature>
<evidence type="ECO:0000256" key="4">
    <source>
        <dbReference type="ARBA" id="ARBA00022519"/>
    </source>
</evidence>
<dbReference type="GO" id="GO:0005886">
    <property type="term" value="C:plasma membrane"/>
    <property type="evidence" value="ECO:0007669"/>
    <property type="project" value="UniProtKB-SubCell"/>
</dbReference>
<feature type="transmembrane region" description="Helical" evidence="8">
    <location>
        <begin position="79"/>
        <end position="101"/>
    </location>
</feature>
<sequence>MLQNRLIRATAVLIGTVIGAGIFGLPYAFAKVGYIPGLFYLLVFAVVFLITNLCYGEVVLRTKDELEMPGYVQRYLGKWGKWLIAISLILGIYGALIAYVIGVGGFLHAILGPVLGGGQILWSLIFWGIASL</sequence>
<feature type="transmembrane region" description="Helical" evidence="8">
    <location>
        <begin position="35"/>
        <end position="58"/>
    </location>
</feature>
<dbReference type="GO" id="GO:0015179">
    <property type="term" value="F:L-amino acid transmembrane transporter activity"/>
    <property type="evidence" value="ECO:0007669"/>
    <property type="project" value="TreeGrafter"/>
</dbReference>
<evidence type="ECO:0000256" key="7">
    <source>
        <dbReference type="ARBA" id="ARBA00023136"/>
    </source>
</evidence>
<reference evidence="9" key="1">
    <citation type="journal article" date="2014" name="Front. Microbiol.">
        <title>High frequency of phylogenetically diverse reductive dehalogenase-homologous genes in deep subseafloor sedimentary metagenomes.</title>
        <authorList>
            <person name="Kawai M."/>
            <person name="Futagami T."/>
            <person name="Toyoda A."/>
            <person name="Takaki Y."/>
            <person name="Nishi S."/>
            <person name="Hori S."/>
            <person name="Arai W."/>
            <person name="Tsubouchi T."/>
            <person name="Morono Y."/>
            <person name="Uchiyama I."/>
            <person name="Ito T."/>
            <person name="Fujiyama A."/>
            <person name="Inagaki F."/>
            <person name="Takami H."/>
        </authorList>
    </citation>
    <scope>NUCLEOTIDE SEQUENCE</scope>
    <source>
        <strain evidence="9">Expedition CK06-06</strain>
    </source>
</reference>
<keyword evidence="7 8" id="KW-0472">Membrane</keyword>
<protein>
    <recommendedName>
        <fullName evidence="10">Amino acid transporter transmembrane domain-containing protein</fullName>
    </recommendedName>
</protein>
<dbReference type="AlphaFoldDB" id="X1N6H7"/>
<keyword evidence="2" id="KW-0813">Transport</keyword>
<evidence type="ECO:0000256" key="3">
    <source>
        <dbReference type="ARBA" id="ARBA00022475"/>
    </source>
</evidence>
<comment type="caution">
    <text evidence="9">The sequence shown here is derived from an EMBL/GenBank/DDBJ whole genome shotgun (WGS) entry which is preliminary data.</text>
</comment>
<keyword evidence="4" id="KW-0997">Cell inner membrane</keyword>
<gene>
    <name evidence="9" type="ORF">S06H3_18331</name>
</gene>
<dbReference type="PANTHER" id="PTHR22950">
    <property type="entry name" value="AMINO ACID TRANSPORTER"/>
    <property type="match status" value="1"/>
</dbReference>
<evidence type="ECO:0000256" key="1">
    <source>
        <dbReference type="ARBA" id="ARBA00004429"/>
    </source>
</evidence>
<dbReference type="InterPro" id="IPR018227">
    <property type="entry name" value="Amino_acid_transport_2"/>
</dbReference>
<evidence type="ECO:0000256" key="5">
    <source>
        <dbReference type="ARBA" id="ARBA00022692"/>
    </source>
</evidence>
<dbReference type="Pfam" id="PF03222">
    <property type="entry name" value="Trp_Tyr_perm"/>
    <property type="match status" value="1"/>
</dbReference>
<feature type="non-terminal residue" evidence="9">
    <location>
        <position position="132"/>
    </location>
</feature>
<comment type="subcellular location">
    <subcellularLocation>
        <location evidence="1">Cell inner membrane</location>
        <topology evidence="1">Multi-pass membrane protein</topology>
    </subcellularLocation>
</comment>
<accession>X1N6H7</accession>
<dbReference type="EMBL" id="BARV01009256">
    <property type="protein sequence ID" value="GAI14239.1"/>
    <property type="molecule type" value="Genomic_DNA"/>
</dbReference>
<evidence type="ECO:0000313" key="9">
    <source>
        <dbReference type="EMBL" id="GAI14239.1"/>
    </source>
</evidence>
<proteinExistence type="predicted"/>